<feature type="transmembrane region" description="Helical" evidence="14">
    <location>
        <begin position="152"/>
        <end position="171"/>
    </location>
</feature>
<organism evidence="16">
    <name type="scientific">Ictalurus punctatus</name>
    <name type="common">Channel catfish</name>
    <name type="synonym">Silurus punctatus</name>
    <dbReference type="NCBI Taxonomy" id="7998"/>
    <lineage>
        <taxon>Eukaryota</taxon>
        <taxon>Metazoa</taxon>
        <taxon>Chordata</taxon>
        <taxon>Craniata</taxon>
        <taxon>Vertebrata</taxon>
        <taxon>Euteleostomi</taxon>
        <taxon>Actinopterygii</taxon>
        <taxon>Neopterygii</taxon>
        <taxon>Teleostei</taxon>
        <taxon>Ostariophysi</taxon>
        <taxon>Siluriformes</taxon>
        <taxon>Ictaluridae</taxon>
        <taxon>Ictalurus</taxon>
    </lineage>
</organism>
<keyword evidence="4" id="KW-0433">Leucine-rich repeat</keyword>
<evidence type="ECO:0000256" key="6">
    <source>
        <dbReference type="ARBA" id="ARBA00022729"/>
    </source>
</evidence>
<evidence type="ECO:0000256" key="3">
    <source>
        <dbReference type="ARBA" id="ARBA00022588"/>
    </source>
</evidence>
<dbReference type="Gene3D" id="3.40.50.10140">
    <property type="entry name" value="Toll/interleukin-1 receptor homology (TIR) domain"/>
    <property type="match status" value="1"/>
</dbReference>
<reference evidence="18" key="2">
    <citation type="journal article" date="2012" name="BMC Genomics">
        <title>Efficient assembly and annotation of the transcriptome of catfish by RNA-Seq analysis of a doubled haploid homozygote.</title>
        <authorList>
            <person name="Liu S."/>
            <person name="Zhang Y."/>
            <person name="Zhou Z."/>
            <person name="Waldbieser G."/>
            <person name="Sun F."/>
            <person name="Lu J."/>
            <person name="Zhang J."/>
            <person name="Jiang Y."/>
            <person name="Zhang H."/>
            <person name="Wang X."/>
            <person name="Rajendran K.V."/>
            <person name="Khoo L."/>
            <person name="Kucuktas H."/>
            <person name="Peatman E."/>
            <person name="Liu Z."/>
        </authorList>
    </citation>
    <scope>NUCLEOTIDE SEQUENCE</scope>
</reference>
<comment type="subcellular location">
    <subcellularLocation>
        <location evidence="1">Membrane</location>
        <topology evidence="1">Single-pass type I membrane protein</topology>
    </subcellularLocation>
</comment>
<dbReference type="AlphaFoldDB" id="A5X385"/>
<evidence type="ECO:0000256" key="7">
    <source>
        <dbReference type="ARBA" id="ARBA00022737"/>
    </source>
</evidence>
<reference evidence="16 18" key="1">
    <citation type="journal article" date="2007" name="Fish Shellfish Immunol.">
        <title>Divergent Toll-like receptors in catfish (Ictalurus punctatus): TLR5S, TLR20, TLR21.</title>
        <authorList>
            <person name="Baoprasertkul P."/>
            <person name="Xu P."/>
            <person name="Peatman E."/>
            <person name="Kucuktas H."/>
            <person name="Liu Z."/>
        </authorList>
    </citation>
    <scope>NUCLEOTIDE SEQUENCE</scope>
</reference>
<keyword evidence="3" id="KW-0399">Innate immunity</keyword>
<accession>A5X385</accession>
<dbReference type="STRING" id="7998.ENSIPUP00000020983"/>
<dbReference type="GO" id="GO:0038023">
    <property type="term" value="F:signaling receptor activity"/>
    <property type="evidence" value="ECO:0007669"/>
    <property type="project" value="TreeGrafter"/>
</dbReference>
<dbReference type="PANTHER" id="PTHR24365">
    <property type="entry name" value="TOLL-LIKE RECEPTOR"/>
    <property type="match status" value="1"/>
</dbReference>
<dbReference type="Gene3D" id="3.80.10.10">
    <property type="entry name" value="Ribonuclease Inhibitor"/>
    <property type="match status" value="1"/>
</dbReference>
<dbReference type="PANTHER" id="PTHR24365:SF522">
    <property type="entry name" value="LOW QUALITY PROTEIN: TOLL-LIKE RECEPTOR 13-RELATED"/>
    <property type="match status" value="1"/>
</dbReference>
<evidence type="ECO:0000313" key="17">
    <source>
        <dbReference type="Proteomes" id="UP000221080"/>
    </source>
</evidence>
<protein>
    <submittedName>
        <fullName evidence="16 18">Toll-like receptor 20a</fullName>
    </submittedName>
</protein>
<evidence type="ECO:0000256" key="10">
    <source>
        <dbReference type="ARBA" id="ARBA00023136"/>
    </source>
</evidence>
<dbReference type="RefSeq" id="NP_001187159.1">
    <property type="nucleotide sequence ID" value="NM_001200230.1"/>
</dbReference>
<reference evidence="17" key="4">
    <citation type="journal article" date="2016" name="Nat. Commun.">
        <title>The channel catfish genome sequence provides insights into the evolution of scale formation in teleosts.</title>
        <authorList>
            <person name="Liu Z."/>
            <person name="Liu S."/>
            <person name="Yao J."/>
            <person name="Bao L."/>
            <person name="Zhang J."/>
            <person name="Li Y."/>
            <person name="Jiang C."/>
            <person name="Sun L."/>
            <person name="Wang R."/>
            <person name="Zhang Y."/>
            <person name="Zhou T."/>
            <person name="Zeng Q."/>
            <person name="Fu Q."/>
            <person name="Gao S."/>
            <person name="Li N."/>
            <person name="Koren S."/>
            <person name="Jiang Y."/>
            <person name="Zimin A."/>
            <person name="Xu P."/>
            <person name="Phillippy A.M."/>
            <person name="Geng X."/>
            <person name="Song L."/>
            <person name="Sun F."/>
            <person name="Li C."/>
            <person name="Wang X."/>
            <person name="Chen A."/>
            <person name="Jin Y."/>
            <person name="Yuan Z."/>
            <person name="Yang Y."/>
            <person name="Tan S."/>
            <person name="Peatman E."/>
            <person name="Lu J."/>
            <person name="Qin Z."/>
            <person name="Dunham R."/>
            <person name="Li Z."/>
            <person name="Sonstegard T."/>
            <person name="Feng J."/>
            <person name="Danzmann R.G."/>
            <person name="Schroeder S."/>
            <person name="Scheffler B."/>
            <person name="Duke M.V."/>
            <person name="Ballard L."/>
            <person name="Kucuktas H."/>
            <person name="Kaltenboeck L."/>
            <person name="Liu H."/>
            <person name="Armbruster J."/>
            <person name="Xie Y."/>
            <person name="Kirby M.L."/>
            <person name="Tian Y."/>
            <person name="Flanagan M.E."/>
            <person name="Mu W."/>
            <person name="Waldbieser G.C."/>
        </authorList>
    </citation>
    <scope>NUCLEOTIDE SEQUENCE [LARGE SCALE GENOMIC DNA]</scope>
    <source>
        <strain evidence="17">SDA103</strain>
    </source>
</reference>
<dbReference type="PROSITE" id="PS50104">
    <property type="entry name" value="TIR"/>
    <property type="match status" value="1"/>
</dbReference>
<evidence type="ECO:0000256" key="13">
    <source>
        <dbReference type="ARBA" id="ARBA00023198"/>
    </source>
</evidence>
<proteinExistence type="evidence at transcript level"/>
<dbReference type="InterPro" id="IPR000157">
    <property type="entry name" value="TIR_dom"/>
</dbReference>
<keyword evidence="8" id="KW-0391">Immunity</keyword>
<reference evidence="18" key="3">
    <citation type="journal article" date="2016" name="Biol. Reprod.">
        <title>Transcriptome Display During Testicular Differentiation of Channel Catfish (Ictalurus punctatus) as Revealed by RNA-Seq Analysis.</title>
        <authorList>
            <person name="Zeng Q."/>
            <person name="Liu S."/>
            <person name="Yao J."/>
            <person name="Zhang Y."/>
            <person name="Yuan Z."/>
            <person name="Jiang C."/>
            <person name="Chen A."/>
            <person name="Fu Q."/>
            <person name="Su B."/>
            <person name="Dunham R."/>
            <person name="Liu Z."/>
        </authorList>
    </citation>
    <scope>NUCLEOTIDE SEQUENCE</scope>
</reference>
<evidence type="ECO:0000256" key="2">
    <source>
        <dbReference type="ARBA" id="ARBA00009634"/>
    </source>
</evidence>
<dbReference type="SMART" id="SM00255">
    <property type="entry name" value="TIR"/>
    <property type="match status" value="1"/>
</dbReference>
<dbReference type="GO" id="GO:0045087">
    <property type="term" value="P:innate immune response"/>
    <property type="evidence" value="ECO:0007669"/>
    <property type="project" value="UniProtKB-KW"/>
</dbReference>
<evidence type="ECO:0000256" key="9">
    <source>
        <dbReference type="ARBA" id="ARBA00022989"/>
    </source>
</evidence>
<dbReference type="InterPro" id="IPR035897">
    <property type="entry name" value="Toll_tir_struct_dom_sf"/>
</dbReference>
<dbReference type="Pfam" id="PF01582">
    <property type="entry name" value="TIR"/>
    <property type="match status" value="1"/>
</dbReference>
<comment type="similarity">
    <text evidence="2">Belongs to the Toll-like receptor family.</text>
</comment>
<keyword evidence="13" id="KW-0395">Inflammatory response</keyword>
<dbReference type="GO" id="GO:0005886">
    <property type="term" value="C:plasma membrane"/>
    <property type="evidence" value="ECO:0007669"/>
    <property type="project" value="TreeGrafter"/>
</dbReference>
<evidence type="ECO:0000259" key="15">
    <source>
        <dbReference type="PROSITE" id="PS50104"/>
    </source>
</evidence>
<reference evidence="18" key="5">
    <citation type="submission" date="2025-04" db="UniProtKB">
        <authorList>
            <consortium name="RefSeq"/>
        </authorList>
    </citation>
    <scope>IDENTIFICATION</scope>
</reference>
<dbReference type="GeneID" id="100304982"/>
<sequence length="351" mass="41235">MDLTDLNQLVNLKSLILFNVDLSHQSGLDMIFHNLSNLEYLYVSLWSVTFFNKDLTRDLQSLKVLYLHANDVFSVMENFVEPLKNLQYLIMDKALLYCICDNAWITNWAKYQQSVQVYFPGSSLESLPCKTSHGKQFLHKYAQDHCLTDIDFLLFASTSLGLVFFMLVVLLHQLAGDYLLAFFHIARAWVEEAMRANRKGHYHFDVFVSYCGKDERWVVDELLPNLEKRGPPFLRLCLHSRDFELGKDIVENITDSLYRSRHTLCLVSRNYLRSKWCSLEMRLATYRLLAEHRDVLVLVFLEKVPHQLLNVHHRLSRLVKTQTYIDWPQDPALHNAFWDRLWTKLAPETAT</sequence>
<dbReference type="SUPFAM" id="SSF52058">
    <property type="entry name" value="L domain-like"/>
    <property type="match status" value="1"/>
</dbReference>
<evidence type="ECO:0000256" key="4">
    <source>
        <dbReference type="ARBA" id="ARBA00022614"/>
    </source>
</evidence>
<keyword evidence="9 14" id="KW-1133">Transmembrane helix</keyword>
<dbReference type="GO" id="GO:0002224">
    <property type="term" value="P:toll-like receptor signaling pathway"/>
    <property type="evidence" value="ECO:0007669"/>
    <property type="project" value="TreeGrafter"/>
</dbReference>
<dbReference type="SUPFAM" id="SSF52200">
    <property type="entry name" value="Toll/Interleukin receptor TIR domain"/>
    <property type="match status" value="1"/>
</dbReference>
<keyword evidence="17" id="KW-1185">Reference proteome</keyword>
<keyword evidence="12" id="KW-0325">Glycoprotein</keyword>
<dbReference type="InterPro" id="IPR032675">
    <property type="entry name" value="LRR_dom_sf"/>
</dbReference>
<dbReference type="EMBL" id="DQ529274">
    <property type="protein sequence ID" value="ABF74620.1"/>
    <property type="molecule type" value="Genomic_DNA"/>
</dbReference>
<keyword evidence="6" id="KW-0732">Signal</keyword>
<dbReference type="EMBL" id="DQ529275">
    <property type="protein sequence ID" value="ABF74621.1"/>
    <property type="molecule type" value="mRNA"/>
</dbReference>
<dbReference type="KEGG" id="ipu:100304982"/>
<keyword evidence="10 14" id="KW-0472">Membrane</keyword>
<evidence type="ECO:0000256" key="5">
    <source>
        <dbReference type="ARBA" id="ARBA00022692"/>
    </source>
</evidence>
<evidence type="ECO:0000256" key="1">
    <source>
        <dbReference type="ARBA" id="ARBA00004479"/>
    </source>
</evidence>
<evidence type="ECO:0000256" key="8">
    <source>
        <dbReference type="ARBA" id="ARBA00022859"/>
    </source>
</evidence>
<feature type="domain" description="TIR" evidence="15">
    <location>
        <begin position="202"/>
        <end position="345"/>
    </location>
</feature>
<evidence type="ECO:0000256" key="14">
    <source>
        <dbReference type="SAM" id="Phobius"/>
    </source>
</evidence>
<dbReference type="FunFam" id="3.40.50.10140:FF:000001">
    <property type="entry name" value="Toll-like receptor 2"/>
    <property type="match status" value="1"/>
</dbReference>
<dbReference type="GO" id="GO:0006954">
    <property type="term" value="P:inflammatory response"/>
    <property type="evidence" value="ECO:0007669"/>
    <property type="project" value="UniProtKB-KW"/>
</dbReference>
<dbReference type="CTD" id="100304982"/>
<keyword evidence="11 16" id="KW-0675">Receptor</keyword>
<keyword evidence="5 14" id="KW-0812">Transmembrane</keyword>
<evidence type="ECO:0000313" key="16">
    <source>
        <dbReference type="EMBL" id="ABF74620.1"/>
    </source>
</evidence>
<name>A5X385_ICTPU</name>
<dbReference type="OrthoDB" id="1421090at2759"/>
<gene>
    <name evidence="16" type="primary">TLR-20a</name>
    <name evidence="18" type="synonym">tlr-20a</name>
    <name evidence="18" type="synonym">TLR20-1</name>
</gene>
<evidence type="ECO:0000256" key="11">
    <source>
        <dbReference type="ARBA" id="ARBA00023170"/>
    </source>
</evidence>
<evidence type="ECO:0000313" key="18">
    <source>
        <dbReference type="RefSeq" id="NP_001187159.1"/>
    </source>
</evidence>
<evidence type="ECO:0000256" key="12">
    <source>
        <dbReference type="ARBA" id="ARBA00023180"/>
    </source>
</evidence>
<keyword evidence="7" id="KW-0677">Repeat</keyword>
<dbReference type="Proteomes" id="UP000221080">
    <property type="component" value="Chromosome 2"/>
</dbReference>